<dbReference type="InterPro" id="IPR003779">
    <property type="entry name" value="CMD-like"/>
</dbReference>
<dbReference type="InterPro" id="IPR029032">
    <property type="entry name" value="AhpD-like"/>
</dbReference>
<dbReference type="PANTHER" id="PTHR33570">
    <property type="entry name" value="4-CARBOXYMUCONOLACTONE DECARBOXYLASE FAMILY PROTEIN"/>
    <property type="match status" value="1"/>
</dbReference>
<dbReference type="Proteomes" id="UP000188533">
    <property type="component" value="Unassembled WGS sequence"/>
</dbReference>
<name>A0A1Q3E086_LENED</name>
<evidence type="ECO:0000259" key="1">
    <source>
        <dbReference type="Pfam" id="PF02627"/>
    </source>
</evidence>
<dbReference type="PANTHER" id="PTHR33570:SF2">
    <property type="entry name" value="CARBOXYMUCONOLACTONE DECARBOXYLASE-LIKE DOMAIN-CONTAINING PROTEIN"/>
    <property type="match status" value="1"/>
</dbReference>
<accession>A0A1Q3E086</accession>
<keyword evidence="3" id="KW-1185">Reference proteome</keyword>
<protein>
    <submittedName>
        <fullName evidence="2">CMD-domain-containing protein</fullName>
    </submittedName>
</protein>
<dbReference type="EMBL" id="BDGU01000032">
    <property type="protein sequence ID" value="GAW00524.1"/>
    <property type="molecule type" value="Genomic_DNA"/>
</dbReference>
<reference evidence="2 3" key="1">
    <citation type="submission" date="2016-08" db="EMBL/GenBank/DDBJ databases">
        <authorList>
            <consortium name="Lentinula edodes genome sequencing consortium"/>
            <person name="Sakamoto Y."/>
            <person name="Nakade K."/>
            <person name="Sato S."/>
            <person name="Yoshida Y."/>
            <person name="Miyazaki K."/>
            <person name="Natsume S."/>
            <person name="Konno N."/>
        </authorList>
    </citation>
    <scope>NUCLEOTIDE SEQUENCE [LARGE SCALE GENOMIC DNA]</scope>
    <source>
        <strain evidence="2 3">NBRC 111202</strain>
    </source>
</reference>
<evidence type="ECO:0000313" key="3">
    <source>
        <dbReference type="Proteomes" id="UP000188533"/>
    </source>
</evidence>
<dbReference type="GO" id="GO:0051920">
    <property type="term" value="F:peroxiredoxin activity"/>
    <property type="evidence" value="ECO:0007669"/>
    <property type="project" value="InterPro"/>
</dbReference>
<evidence type="ECO:0000313" key="2">
    <source>
        <dbReference type="EMBL" id="GAW00524.1"/>
    </source>
</evidence>
<reference evidence="2 3" key="2">
    <citation type="submission" date="2017-02" db="EMBL/GenBank/DDBJ databases">
        <title>A genome survey and senescence transcriptome analysis in Lentinula edodes.</title>
        <authorList>
            <person name="Sakamoto Y."/>
            <person name="Nakade K."/>
            <person name="Sato S."/>
            <person name="Yoshida Y."/>
            <person name="Miyazaki K."/>
            <person name="Natsume S."/>
            <person name="Konno N."/>
        </authorList>
    </citation>
    <scope>NUCLEOTIDE SEQUENCE [LARGE SCALE GENOMIC DNA]</scope>
    <source>
        <strain evidence="2 3">NBRC 111202</strain>
    </source>
</reference>
<dbReference type="AlphaFoldDB" id="A0A1Q3E086"/>
<dbReference type="Pfam" id="PF02627">
    <property type="entry name" value="CMD"/>
    <property type="match status" value="1"/>
</dbReference>
<organism evidence="2 3">
    <name type="scientific">Lentinula edodes</name>
    <name type="common">Shiitake mushroom</name>
    <name type="synonym">Lentinus edodes</name>
    <dbReference type="NCBI Taxonomy" id="5353"/>
    <lineage>
        <taxon>Eukaryota</taxon>
        <taxon>Fungi</taxon>
        <taxon>Dikarya</taxon>
        <taxon>Basidiomycota</taxon>
        <taxon>Agaricomycotina</taxon>
        <taxon>Agaricomycetes</taxon>
        <taxon>Agaricomycetidae</taxon>
        <taxon>Agaricales</taxon>
        <taxon>Marasmiineae</taxon>
        <taxon>Omphalotaceae</taxon>
        <taxon>Lentinula</taxon>
    </lineage>
</organism>
<dbReference type="Gene3D" id="1.20.1290.10">
    <property type="entry name" value="AhpD-like"/>
    <property type="match status" value="1"/>
</dbReference>
<dbReference type="InterPro" id="IPR052512">
    <property type="entry name" value="4CMD/NDH-1_regulator"/>
</dbReference>
<comment type="caution">
    <text evidence="2">The sequence shown here is derived from an EMBL/GenBank/DDBJ whole genome shotgun (WGS) entry which is preliminary data.</text>
</comment>
<dbReference type="SUPFAM" id="SSF69118">
    <property type="entry name" value="AhpD-like"/>
    <property type="match status" value="1"/>
</dbReference>
<dbReference type="STRING" id="5353.A0A1Q3E086"/>
<proteinExistence type="predicted"/>
<sequence>MSNELEKAHQELYDAGMVMRRKVMGDEYVDNQLRKGESEFMKPMQQLTTEVHIDVGWGTIWSRPGLEPKQRSLINLALLAFQAKKAELAGHIRGAVKNGASEIEIRETLLHTSVYCGIPTGMEAFRVADEAVTKLKEEGLLPK</sequence>
<gene>
    <name evidence="2" type="ORF">LENED_002051</name>
</gene>
<feature type="domain" description="Carboxymuconolactone decarboxylase-like" evidence="1">
    <location>
        <begin position="54"/>
        <end position="130"/>
    </location>
</feature>